<evidence type="ECO:0000313" key="6">
    <source>
        <dbReference type="Proteomes" id="UP000013042"/>
    </source>
</evidence>
<keyword evidence="2" id="KW-0597">Phosphoprotein</keyword>
<dbReference type="InterPro" id="IPR036641">
    <property type="entry name" value="HPT_dom_sf"/>
</dbReference>
<keyword evidence="5" id="KW-0418">Kinase</keyword>
<dbReference type="SUPFAM" id="SSF47226">
    <property type="entry name" value="Histidine-containing phosphotransfer domain, HPT domain"/>
    <property type="match status" value="1"/>
</dbReference>
<sequence>VAAAPMPAAAPVSPPASPAQSAAAAPAAAGDDFPALPGIDRERAMQRLGKDRDMFIGLLGLFIEDNAGVVAATRADLARGERESAARRMHTLRSNAGFICALAIMQAAAALEKAIAQDEPDVAARLDELAADIAGLVEAGRAFL</sequence>
<reference evidence="5 6" key="1">
    <citation type="submission" date="2012-09" db="EMBL/GenBank/DDBJ databases">
        <title>Draft Genome Sequences of 6 Strains from Genus Thauera.</title>
        <authorList>
            <person name="Liu B."/>
            <person name="Shapleigh J.P."/>
            <person name="Frostegard A.H."/>
        </authorList>
    </citation>
    <scope>NUCLEOTIDE SEQUENCE [LARGE SCALE GENOMIC DNA]</scope>
    <source>
        <strain evidence="5 6">S2</strain>
    </source>
</reference>
<dbReference type="GO" id="GO:0004672">
    <property type="term" value="F:protein kinase activity"/>
    <property type="evidence" value="ECO:0007669"/>
    <property type="project" value="UniProtKB-ARBA"/>
</dbReference>
<evidence type="ECO:0000256" key="2">
    <source>
        <dbReference type="PROSITE-ProRule" id="PRU00110"/>
    </source>
</evidence>
<organism evidence="5 6">
    <name type="scientific">Thauera aminoaromatica S2</name>
    <dbReference type="NCBI Taxonomy" id="1234381"/>
    <lineage>
        <taxon>Bacteria</taxon>
        <taxon>Pseudomonadati</taxon>
        <taxon>Pseudomonadota</taxon>
        <taxon>Betaproteobacteria</taxon>
        <taxon>Rhodocyclales</taxon>
        <taxon>Zoogloeaceae</taxon>
        <taxon>Thauera</taxon>
    </lineage>
</organism>
<evidence type="ECO:0000256" key="3">
    <source>
        <dbReference type="SAM" id="MobiDB-lite"/>
    </source>
</evidence>
<evidence type="ECO:0000313" key="5">
    <source>
        <dbReference type="EMBL" id="ENO77804.1"/>
    </source>
</evidence>
<dbReference type="AlphaFoldDB" id="N6YCU7"/>
<feature type="compositionally biased region" description="Low complexity" evidence="3">
    <location>
        <begin position="1"/>
        <end position="11"/>
    </location>
</feature>
<protein>
    <submittedName>
        <fullName evidence="5">Multi-sensor hybrid histidine kinase</fullName>
    </submittedName>
</protein>
<dbReference type="GO" id="GO:0000160">
    <property type="term" value="P:phosphorelay signal transduction system"/>
    <property type="evidence" value="ECO:0007669"/>
    <property type="project" value="UniProtKB-KW"/>
</dbReference>
<evidence type="ECO:0000256" key="1">
    <source>
        <dbReference type="ARBA" id="ARBA00023012"/>
    </source>
</evidence>
<accession>N6YCU7</accession>
<dbReference type="Proteomes" id="UP000013042">
    <property type="component" value="Unassembled WGS sequence"/>
</dbReference>
<evidence type="ECO:0000259" key="4">
    <source>
        <dbReference type="PROSITE" id="PS50894"/>
    </source>
</evidence>
<dbReference type="EMBL" id="AMXD01000204">
    <property type="protein sequence ID" value="ENO77804.1"/>
    <property type="molecule type" value="Genomic_DNA"/>
</dbReference>
<dbReference type="RefSeq" id="WP_004326278.1">
    <property type="nucleotide sequence ID" value="NZ_AMXD01000204.1"/>
</dbReference>
<gene>
    <name evidence="5" type="ORF">C665_18677</name>
</gene>
<feature type="domain" description="HPt" evidence="4">
    <location>
        <begin position="51"/>
        <end position="143"/>
    </location>
</feature>
<feature type="modified residue" description="Phosphohistidine" evidence="2">
    <location>
        <position position="90"/>
    </location>
</feature>
<keyword evidence="5" id="KW-0808">Transferase</keyword>
<dbReference type="Gene3D" id="1.20.120.160">
    <property type="entry name" value="HPT domain"/>
    <property type="match status" value="1"/>
</dbReference>
<comment type="caution">
    <text evidence="5">The sequence shown here is derived from an EMBL/GenBank/DDBJ whole genome shotgun (WGS) entry which is preliminary data.</text>
</comment>
<feature type="region of interest" description="Disordered" evidence="3">
    <location>
        <begin position="1"/>
        <end position="26"/>
    </location>
</feature>
<keyword evidence="1" id="KW-0902">Two-component regulatory system</keyword>
<dbReference type="PROSITE" id="PS50894">
    <property type="entry name" value="HPT"/>
    <property type="match status" value="1"/>
</dbReference>
<feature type="non-terminal residue" evidence="5">
    <location>
        <position position="1"/>
    </location>
</feature>
<dbReference type="Pfam" id="PF01627">
    <property type="entry name" value="Hpt"/>
    <property type="match status" value="1"/>
</dbReference>
<name>N6YCU7_THASP</name>
<proteinExistence type="predicted"/>
<dbReference type="InterPro" id="IPR008207">
    <property type="entry name" value="Sig_transdc_His_kin_Hpt_dom"/>
</dbReference>